<evidence type="ECO:0000256" key="1">
    <source>
        <dbReference type="SAM" id="MobiDB-lite"/>
    </source>
</evidence>
<evidence type="ECO:0000313" key="3">
    <source>
        <dbReference type="Proteomes" id="UP001304895"/>
    </source>
</evidence>
<feature type="compositionally biased region" description="Low complexity" evidence="1">
    <location>
        <begin position="74"/>
        <end position="90"/>
    </location>
</feature>
<reference evidence="2" key="1">
    <citation type="journal article" date="2023" name="Mol. Phylogenet. Evol.">
        <title>Genome-scale phylogeny and comparative genomics of the fungal order Sordariales.</title>
        <authorList>
            <person name="Hensen N."/>
            <person name="Bonometti L."/>
            <person name="Westerberg I."/>
            <person name="Brannstrom I.O."/>
            <person name="Guillou S."/>
            <person name="Cros-Aarteil S."/>
            <person name="Calhoun S."/>
            <person name="Haridas S."/>
            <person name="Kuo A."/>
            <person name="Mondo S."/>
            <person name="Pangilinan J."/>
            <person name="Riley R."/>
            <person name="LaButti K."/>
            <person name="Andreopoulos B."/>
            <person name="Lipzen A."/>
            <person name="Chen C."/>
            <person name="Yan M."/>
            <person name="Daum C."/>
            <person name="Ng V."/>
            <person name="Clum A."/>
            <person name="Steindorff A."/>
            <person name="Ohm R.A."/>
            <person name="Martin F."/>
            <person name="Silar P."/>
            <person name="Natvig D.O."/>
            <person name="Lalanne C."/>
            <person name="Gautier V."/>
            <person name="Ament-Velasquez S.L."/>
            <person name="Kruys A."/>
            <person name="Hutchinson M.I."/>
            <person name="Powell A.J."/>
            <person name="Barry K."/>
            <person name="Miller A.N."/>
            <person name="Grigoriev I.V."/>
            <person name="Debuchy R."/>
            <person name="Gladieux P."/>
            <person name="Hiltunen Thoren M."/>
            <person name="Johannesson H."/>
        </authorList>
    </citation>
    <scope>NUCLEOTIDE SEQUENCE</scope>
    <source>
        <strain evidence="2">CBS 123565</strain>
    </source>
</reference>
<dbReference type="Proteomes" id="UP001304895">
    <property type="component" value="Unassembled WGS sequence"/>
</dbReference>
<dbReference type="AlphaFoldDB" id="A0AAN6UNZ2"/>
<evidence type="ECO:0000313" key="2">
    <source>
        <dbReference type="EMBL" id="KAK4135211.1"/>
    </source>
</evidence>
<proteinExistence type="predicted"/>
<feature type="compositionally biased region" description="Low complexity" evidence="1">
    <location>
        <begin position="110"/>
        <end position="125"/>
    </location>
</feature>
<dbReference type="EMBL" id="MU853406">
    <property type="protein sequence ID" value="KAK4135211.1"/>
    <property type="molecule type" value="Genomic_DNA"/>
</dbReference>
<accession>A0AAN6UNZ2</accession>
<keyword evidence="3" id="KW-1185">Reference proteome</keyword>
<sequence length="284" mass="29964">MGRPLPNFPINLRGGSGARGVSGSDPSLRDPTSEPDGGSTRFCRCETHQSSRRLPAAAVERARVPTPHVKPRYAGTAADADADEGAALAGPDRKLPGDNNHNNDNHGSRDTTTTTTTAAAWSATSTRNTRRCGVVYGRQRRPSLERQDAFYDVRTAKRRRGGPALSRLPHPGFWPGAGRDVVLGRREVEDGMGEPAYAAGLAVSAPRPVCRVLYKTPQLDSMRLRVIYEFDDAAAAAAAGDDFLGSVSGVAFGVGEDGELAWAGLDGCNGMDENAAMATAMEGG</sequence>
<protein>
    <submittedName>
        <fullName evidence="2">Uncharacterized protein</fullName>
    </submittedName>
</protein>
<feature type="region of interest" description="Disordered" evidence="1">
    <location>
        <begin position="1"/>
        <end position="125"/>
    </location>
</feature>
<name>A0AAN6UNZ2_9PEZI</name>
<gene>
    <name evidence="2" type="ORF">BT67DRAFT_268453</name>
</gene>
<comment type="caution">
    <text evidence="2">The sequence shown here is derived from an EMBL/GenBank/DDBJ whole genome shotgun (WGS) entry which is preliminary data.</text>
</comment>
<organism evidence="2 3">
    <name type="scientific">Trichocladium antarcticum</name>
    <dbReference type="NCBI Taxonomy" id="1450529"/>
    <lineage>
        <taxon>Eukaryota</taxon>
        <taxon>Fungi</taxon>
        <taxon>Dikarya</taxon>
        <taxon>Ascomycota</taxon>
        <taxon>Pezizomycotina</taxon>
        <taxon>Sordariomycetes</taxon>
        <taxon>Sordariomycetidae</taxon>
        <taxon>Sordariales</taxon>
        <taxon>Chaetomiaceae</taxon>
        <taxon>Trichocladium</taxon>
    </lineage>
</organism>
<reference evidence="2" key="2">
    <citation type="submission" date="2023-05" db="EMBL/GenBank/DDBJ databases">
        <authorList>
            <consortium name="Lawrence Berkeley National Laboratory"/>
            <person name="Steindorff A."/>
            <person name="Hensen N."/>
            <person name="Bonometti L."/>
            <person name="Westerberg I."/>
            <person name="Brannstrom I.O."/>
            <person name="Guillou S."/>
            <person name="Cros-Aarteil S."/>
            <person name="Calhoun S."/>
            <person name="Haridas S."/>
            <person name="Kuo A."/>
            <person name="Mondo S."/>
            <person name="Pangilinan J."/>
            <person name="Riley R."/>
            <person name="Labutti K."/>
            <person name="Andreopoulos B."/>
            <person name="Lipzen A."/>
            <person name="Chen C."/>
            <person name="Yanf M."/>
            <person name="Daum C."/>
            <person name="Ng V."/>
            <person name="Clum A."/>
            <person name="Ohm R."/>
            <person name="Martin F."/>
            <person name="Silar P."/>
            <person name="Natvig D."/>
            <person name="Lalanne C."/>
            <person name="Gautier V."/>
            <person name="Ament-Velasquez S.L."/>
            <person name="Kruys A."/>
            <person name="Hutchinson M.I."/>
            <person name="Powell A.J."/>
            <person name="Barry K."/>
            <person name="Miller A.N."/>
            <person name="Grigoriev I.V."/>
            <person name="Debuchy R."/>
            <person name="Gladieux P."/>
            <person name="Thoren M.H."/>
            <person name="Johannesson H."/>
        </authorList>
    </citation>
    <scope>NUCLEOTIDE SEQUENCE</scope>
    <source>
        <strain evidence="2">CBS 123565</strain>
    </source>
</reference>
<feature type="compositionally biased region" description="Basic and acidic residues" evidence="1">
    <location>
        <begin position="91"/>
        <end position="109"/>
    </location>
</feature>